<feature type="coiled-coil region" evidence="1">
    <location>
        <begin position="666"/>
        <end position="772"/>
    </location>
</feature>
<comment type="caution">
    <text evidence="3">The sequence shown here is derived from an EMBL/GenBank/DDBJ whole genome shotgun (WGS) entry which is preliminary data.</text>
</comment>
<reference evidence="3" key="1">
    <citation type="submission" date="2022-01" db="EMBL/GenBank/DDBJ databases">
        <title>Genome Sequence Resource for Two Populations of Ditylenchus destructor, the Migratory Endoparasitic Phytonematode.</title>
        <authorList>
            <person name="Zhang H."/>
            <person name="Lin R."/>
            <person name="Xie B."/>
        </authorList>
    </citation>
    <scope>NUCLEOTIDE SEQUENCE</scope>
    <source>
        <strain evidence="3">BazhouSP</strain>
    </source>
</reference>
<keyword evidence="4" id="KW-1185">Reference proteome</keyword>
<feature type="signal peptide" evidence="2">
    <location>
        <begin position="1"/>
        <end position="25"/>
    </location>
</feature>
<evidence type="ECO:0000313" key="3">
    <source>
        <dbReference type="EMBL" id="KAI1706489.1"/>
    </source>
</evidence>
<evidence type="ECO:0000256" key="1">
    <source>
        <dbReference type="SAM" id="Coils"/>
    </source>
</evidence>
<feature type="chain" id="PRO_5041934205" evidence="2">
    <location>
        <begin position="26"/>
        <end position="1015"/>
    </location>
</feature>
<protein>
    <submittedName>
        <fullName evidence="3">Uncharacterized protein</fullName>
    </submittedName>
</protein>
<evidence type="ECO:0000313" key="4">
    <source>
        <dbReference type="Proteomes" id="UP001201812"/>
    </source>
</evidence>
<sequence length="1015" mass="114688">MEVLLWTVLFASVVIPGCYAPLKNASQINPAHKRAPPRDPPKITGEFKVEYVGGLTKVHVNGAVYTLDPRAEEVWGSIRSKSDLQVEISQRWGNMTRESTASTSTLPSKASLSTSEATDAWTCPINDPFELEMSEPGKYKALLYTRGSKEEDSRIKSGYVRILTPGSHGLRGIVSREVANDLVALGASRKKLEEAEDLYKTVEDLKAKNGVLVRSKDDLISRMAVLKKELAMLQTKPKRDPTDVARITELEMAIKRFERLEEKLESVTISAEKAQELNDALTTKMAALEKEKTALNVTAKTNSAAAAKVTELEGEIKNLKLITCELQASIASAAKVQKKEVDSLTAEKAQIEVAKIELEKKVADLENRLKSVEAEKKKLGTEAGQKQNAVARQRELEEEVAQLSKTLKVVEEQLKVANNASNARGADAKKAAEKVKELENELQKANISMSDLNEVAESLRVEIQHHKDTIKGLTSDKKVIAEESERRVNELEVEVEVLKRFRDELEGVKKELEETKEKEKAAKSEVKQLKAQLSAAELRAEILEARIKEVMDARDGLQREMQEDQKKIMEDKHASILLKIEKEHEDKMSQAAAVKAKAEAETIRYQAELVKATKAFEAEIRDQIEAHTAVSNKIVSLQQDFSNLEKKYHETCIALGEEREAKRITREKHAQQMIELEQTYHEAREALTLELERERRLIIAQLDEQHKKYLADITRVNDEVQKLKLEKQDLARLKKEGESRLKSAKELHAKEKQLLENDLVLKNTRVEELEATIERERTVYKQGLDAANKKHAKNRAELLKQSAELWDSYQKKLVGKEDELITLRRLLSLQIIETLSLRNRLEYMISLQYWTETARQSVARDYDEAQKIIQKQQQDKTELQARLANAQTTGECFRQIYRNIRDDLGQRFSNLLPAQLISIYNAMASGWVKVRPLAMFFTFATAFYYLNYKLAKSPQGAQQLASVTERPLLPPVGTGPAAPMPGAVPAAISARGGGIFGSYWLQMSQRWFYKSSKMI</sequence>
<dbReference type="Proteomes" id="UP001201812">
    <property type="component" value="Unassembled WGS sequence"/>
</dbReference>
<keyword evidence="2" id="KW-0732">Signal</keyword>
<organism evidence="3 4">
    <name type="scientific">Ditylenchus destructor</name>
    <dbReference type="NCBI Taxonomy" id="166010"/>
    <lineage>
        <taxon>Eukaryota</taxon>
        <taxon>Metazoa</taxon>
        <taxon>Ecdysozoa</taxon>
        <taxon>Nematoda</taxon>
        <taxon>Chromadorea</taxon>
        <taxon>Rhabditida</taxon>
        <taxon>Tylenchina</taxon>
        <taxon>Tylenchomorpha</taxon>
        <taxon>Sphaerularioidea</taxon>
        <taxon>Anguinidae</taxon>
        <taxon>Anguininae</taxon>
        <taxon>Ditylenchus</taxon>
    </lineage>
</organism>
<feature type="coiled-coil region" evidence="1">
    <location>
        <begin position="855"/>
        <end position="889"/>
    </location>
</feature>
<proteinExistence type="predicted"/>
<feature type="coiled-coil region" evidence="1">
    <location>
        <begin position="334"/>
        <end position="601"/>
    </location>
</feature>
<feature type="coiled-coil region" evidence="1">
    <location>
        <begin position="185"/>
        <end position="298"/>
    </location>
</feature>
<dbReference type="AlphaFoldDB" id="A0AAD4MZG8"/>
<dbReference type="EMBL" id="JAKKPZ010000047">
    <property type="protein sequence ID" value="KAI1706489.1"/>
    <property type="molecule type" value="Genomic_DNA"/>
</dbReference>
<evidence type="ECO:0000256" key="2">
    <source>
        <dbReference type="SAM" id="SignalP"/>
    </source>
</evidence>
<gene>
    <name evidence="3" type="ORF">DdX_12949</name>
</gene>
<name>A0AAD4MZG8_9BILA</name>
<keyword evidence="1" id="KW-0175">Coiled coil</keyword>
<accession>A0AAD4MZG8</accession>